<name>A0A2K9E029_9FIRM</name>
<dbReference type="InterPro" id="IPR016630">
    <property type="entry name" value="UCP015278"/>
</dbReference>
<reference evidence="1 2" key="1">
    <citation type="submission" date="2017-12" db="EMBL/GenBank/DDBJ databases">
        <title>Complete genome sequence of Herbivorax saccincola GGR1, a novel Cellulosome-producing hydrolytic bacterium in a thermophilic biogas plant, established by Illumina and Nanopore MinION sequencing.</title>
        <authorList>
            <person name="Pechtl A."/>
            <person name="Ruckert C."/>
            <person name="Koeck D.E."/>
            <person name="Maus I."/>
            <person name="Winkler A."/>
            <person name="Kalinowski J."/>
            <person name="Puhler A."/>
            <person name="Schwarz W.W."/>
            <person name="Zverlov V.V."/>
            <person name="Schluter A."/>
            <person name="Liebl W."/>
        </authorList>
    </citation>
    <scope>NUCLEOTIDE SEQUENCE [LARGE SCALE GENOMIC DNA]</scope>
    <source>
        <strain evidence="2">SR1</strain>
    </source>
</reference>
<dbReference type="EMBL" id="CP025197">
    <property type="protein sequence ID" value="AUG56729.1"/>
    <property type="molecule type" value="Genomic_DNA"/>
</dbReference>
<dbReference type="RefSeq" id="WP_101299428.1">
    <property type="nucleotide sequence ID" value="NZ_CP025197.1"/>
</dbReference>
<gene>
    <name evidence="1" type="ORF">HVS_03920</name>
</gene>
<evidence type="ECO:0000313" key="2">
    <source>
        <dbReference type="Proteomes" id="UP000233534"/>
    </source>
</evidence>
<keyword evidence="2" id="KW-1185">Reference proteome</keyword>
<dbReference type="KEGG" id="hsc:HVS_03920"/>
<dbReference type="AlphaFoldDB" id="A0A2K9E029"/>
<dbReference type="Proteomes" id="UP000233534">
    <property type="component" value="Chromosome"/>
</dbReference>
<dbReference type="Pfam" id="PF10004">
    <property type="entry name" value="DUF2247"/>
    <property type="match status" value="1"/>
</dbReference>
<accession>A0A2K9E029</accession>
<protein>
    <recommendedName>
        <fullName evidence="3">DUF2247 domain-containing protein</fullName>
    </recommendedName>
</protein>
<sequence>MEYQIKKLTDKQIDKLILESKFPMNSLSIFIPYSYALKLVDLNWSDMLFAIENGYFTHQSAIEHAIAEIEKNENYSQAIFDLACLFPTQTIQVESIYPYIKELANLTCEQLKRQSKNKIMYVLLSWVFEHRENYSDPFKVVEIIYDDFGFPETISNFVRYMPSNQPNLGTVELNKERLYRNWETYLDKQVVYWKK</sequence>
<evidence type="ECO:0000313" key="1">
    <source>
        <dbReference type="EMBL" id="AUG56729.1"/>
    </source>
</evidence>
<proteinExistence type="predicted"/>
<organism evidence="1 2">
    <name type="scientific">Acetivibrio saccincola</name>
    <dbReference type="NCBI Taxonomy" id="1677857"/>
    <lineage>
        <taxon>Bacteria</taxon>
        <taxon>Bacillati</taxon>
        <taxon>Bacillota</taxon>
        <taxon>Clostridia</taxon>
        <taxon>Eubacteriales</taxon>
        <taxon>Oscillospiraceae</taxon>
        <taxon>Acetivibrio</taxon>
    </lineage>
</organism>
<dbReference type="PIRSF" id="PIRSF015278">
    <property type="entry name" value="UCP015278"/>
    <property type="match status" value="1"/>
</dbReference>
<evidence type="ECO:0008006" key="3">
    <source>
        <dbReference type="Google" id="ProtNLM"/>
    </source>
</evidence>